<gene>
    <name evidence="2" type="ORF">PanWU01x14_174190</name>
</gene>
<sequence>RVPTKNADFRCCSDKALSDVDEDCYRPAKRAQLWTITVPQVLPPESSPFTRNSRKTLRLPKIADTDSGDVSP</sequence>
<evidence type="ECO:0000313" key="3">
    <source>
        <dbReference type="Proteomes" id="UP000237105"/>
    </source>
</evidence>
<feature type="region of interest" description="Disordered" evidence="1">
    <location>
        <begin position="43"/>
        <end position="72"/>
    </location>
</feature>
<name>A0A2P5C8Z9_PARAD</name>
<protein>
    <submittedName>
        <fullName evidence="2">Uncharacterized protein</fullName>
    </submittedName>
</protein>
<evidence type="ECO:0000256" key="1">
    <source>
        <dbReference type="SAM" id="MobiDB-lite"/>
    </source>
</evidence>
<proteinExistence type="predicted"/>
<comment type="caution">
    <text evidence="2">The sequence shown here is derived from an EMBL/GenBank/DDBJ whole genome shotgun (WGS) entry which is preliminary data.</text>
</comment>
<reference evidence="3" key="1">
    <citation type="submission" date="2016-06" db="EMBL/GenBank/DDBJ databases">
        <title>Parallel loss of symbiosis genes in relatives of nitrogen-fixing non-legume Parasponia.</title>
        <authorList>
            <person name="Van Velzen R."/>
            <person name="Holmer R."/>
            <person name="Bu F."/>
            <person name="Rutten L."/>
            <person name="Van Zeijl A."/>
            <person name="Liu W."/>
            <person name="Santuari L."/>
            <person name="Cao Q."/>
            <person name="Sharma T."/>
            <person name="Shen D."/>
            <person name="Roswanjaya Y."/>
            <person name="Wardhani T."/>
            <person name="Kalhor M.S."/>
            <person name="Jansen J."/>
            <person name="Van den Hoogen J."/>
            <person name="Gungor B."/>
            <person name="Hartog M."/>
            <person name="Hontelez J."/>
            <person name="Verver J."/>
            <person name="Yang W.-C."/>
            <person name="Schijlen E."/>
            <person name="Repin R."/>
            <person name="Schilthuizen M."/>
            <person name="Schranz E."/>
            <person name="Heidstra R."/>
            <person name="Miyata K."/>
            <person name="Fedorova E."/>
            <person name="Kohlen W."/>
            <person name="Bisseling T."/>
            <person name="Smit S."/>
            <person name="Geurts R."/>
        </authorList>
    </citation>
    <scope>NUCLEOTIDE SEQUENCE [LARGE SCALE GENOMIC DNA]</scope>
    <source>
        <strain evidence="3">cv. WU1-14</strain>
    </source>
</reference>
<dbReference type="AlphaFoldDB" id="A0A2P5C8Z9"/>
<organism evidence="2 3">
    <name type="scientific">Parasponia andersonii</name>
    <name type="common">Sponia andersonii</name>
    <dbReference type="NCBI Taxonomy" id="3476"/>
    <lineage>
        <taxon>Eukaryota</taxon>
        <taxon>Viridiplantae</taxon>
        <taxon>Streptophyta</taxon>
        <taxon>Embryophyta</taxon>
        <taxon>Tracheophyta</taxon>
        <taxon>Spermatophyta</taxon>
        <taxon>Magnoliopsida</taxon>
        <taxon>eudicotyledons</taxon>
        <taxon>Gunneridae</taxon>
        <taxon>Pentapetalae</taxon>
        <taxon>rosids</taxon>
        <taxon>fabids</taxon>
        <taxon>Rosales</taxon>
        <taxon>Cannabaceae</taxon>
        <taxon>Parasponia</taxon>
    </lineage>
</organism>
<keyword evidence="3" id="KW-1185">Reference proteome</keyword>
<feature type="non-terminal residue" evidence="2">
    <location>
        <position position="1"/>
    </location>
</feature>
<dbReference type="Proteomes" id="UP000237105">
    <property type="component" value="Unassembled WGS sequence"/>
</dbReference>
<evidence type="ECO:0000313" key="2">
    <source>
        <dbReference type="EMBL" id="PON57513.1"/>
    </source>
</evidence>
<dbReference type="EMBL" id="JXTB01000159">
    <property type="protein sequence ID" value="PON57513.1"/>
    <property type="molecule type" value="Genomic_DNA"/>
</dbReference>
<accession>A0A2P5C8Z9</accession>